<organism evidence="2 3">
    <name type="scientific">Paspalum notatum var. saurae</name>
    <dbReference type="NCBI Taxonomy" id="547442"/>
    <lineage>
        <taxon>Eukaryota</taxon>
        <taxon>Viridiplantae</taxon>
        <taxon>Streptophyta</taxon>
        <taxon>Embryophyta</taxon>
        <taxon>Tracheophyta</taxon>
        <taxon>Spermatophyta</taxon>
        <taxon>Magnoliopsida</taxon>
        <taxon>Liliopsida</taxon>
        <taxon>Poales</taxon>
        <taxon>Poaceae</taxon>
        <taxon>PACMAD clade</taxon>
        <taxon>Panicoideae</taxon>
        <taxon>Andropogonodae</taxon>
        <taxon>Paspaleae</taxon>
        <taxon>Paspalinae</taxon>
        <taxon>Paspalum</taxon>
    </lineage>
</organism>
<feature type="compositionally biased region" description="Basic and acidic residues" evidence="1">
    <location>
        <begin position="113"/>
        <end position="125"/>
    </location>
</feature>
<protein>
    <submittedName>
        <fullName evidence="2">Uncharacterized protein</fullName>
    </submittedName>
</protein>
<reference evidence="2 3" key="1">
    <citation type="submission" date="2024-02" db="EMBL/GenBank/DDBJ databases">
        <title>High-quality chromosome-scale genome assembly of Pensacola bahiagrass (Paspalum notatum Flugge var. saurae).</title>
        <authorList>
            <person name="Vega J.M."/>
            <person name="Podio M."/>
            <person name="Orjuela J."/>
            <person name="Siena L.A."/>
            <person name="Pessino S.C."/>
            <person name="Combes M.C."/>
            <person name="Mariac C."/>
            <person name="Albertini E."/>
            <person name="Pupilli F."/>
            <person name="Ortiz J.P.A."/>
            <person name="Leblanc O."/>
        </authorList>
    </citation>
    <scope>NUCLEOTIDE SEQUENCE [LARGE SCALE GENOMIC DNA]</scope>
    <source>
        <strain evidence="2">R1</strain>
        <tissue evidence="2">Leaf</tissue>
    </source>
</reference>
<accession>A0AAQ3PMK2</accession>
<feature type="region of interest" description="Disordered" evidence="1">
    <location>
        <begin position="43"/>
        <end position="239"/>
    </location>
</feature>
<keyword evidence="3" id="KW-1185">Reference proteome</keyword>
<name>A0AAQ3PMK2_PASNO</name>
<dbReference type="AlphaFoldDB" id="A0AAQ3PMK2"/>
<evidence type="ECO:0000313" key="2">
    <source>
        <dbReference type="EMBL" id="WVZ53270.1"/>
    </source>
</evidence>
<gene>
    <name evidence="2" type="ORF">U9M48_004238</name>
</gene>
<feature type="compositionally biased region" description="Basic residues" evidence="1">
    <location>
        <begin position="61"/>
        <end position="76"/>
    </location>
</feature>
<sequence>MLGLGHVTSRHAVSSSLGMIARPAEVECELQVRFCARLDGRSYKSTSTMAKKEGQPEREKRGRRRGTGAGTGRRRNANPGGGGESEAEEARLQRIGGGAARARGRRRARRERRWREGDLTVEEARGAVNSGGARGSRRRGHGGREDEERRRLGWEEAAQRHRLGNVVAEAGRRPHAAAEEAGRGGARSRRMPGERMVTAAGDRSGRASDGSRGFEAKWVRGPTQSALDGPDLNLCKSNG</sequence>
<dbReference type="EMBL" id="CP144745">
    <property type="protein sequence ID" value="WVZ53270.1"/>
    <property type="molecule type" value="Genomic_DNA"/>
</dbReference>
<feature type="compositionally biased region" description="Basic and acidic residues" evidence="1">
    <location>
        <begin position="170"/>
        <end position="182"/>
    </location>
</feature>
<feature type="compositionally biased region" description="Basic and acidic residues" evidence="1">
    <location>
        <begin position="142"/>
        <end position="159"/>
    </location>
</feature>
<evidence type="ECO:0000256" key="1">
    <source>
        <dbReference type="SAM" id="MobiDB-lite"/>
    </source>
</evidence>
<feature type="compositionally biased region" description="Basic residues" evidence="1">
    <location>
        <begin position="102"/>
        <end position="112"/>
    </location>
</feature>
<dbReference type="Proteomes" id="UP001341281">
    <property type="component" value="Chromosome 01"/>
</dbReference>
<evidence type="ECO:0000313" key="3">
    <source>
        <dbReference type="Proteomes" id="UP001341281"/>
    </source>
</evidence>
<proteinExistence type="predicted"/>
<feature type="compositionally biased region" description="Basic and acidic residues" evidence="1">
    <location>
        <begin position="50"/>
        <end position="60"/>
    </location>
</feature>